<dbReference type="FunFam" id="2.30.30.790:FF:000001">
    <property type="entry name" value="50S ribosomal protein L19"/>
    <property type="match status" value="1"/>
</dbReference>
<evidence type="ECO:0000256" key="2">
    <source>
        <dbReference type="ARBA" id="ARBA00022980"/>
    </source>
</evidence>
<dbReference type="EMBL" id="JAAKYA010000082">
    <property type="protein sequence ID" value="NGO40290.1"/>
    <property type="molecule type" value="Genomic_DNA"/>
</dbReference>
<dbReference type="SUPFAM" id="SSF50104">
    <property type="entry name" value="Translation proteins SH3-like domain"/>
    <property type="match status" value="1"/>
</dbReference>
<protein>
    <recommendedName>
        <fullName evidence="4 5">Large ribosomal subunit protein bL19</fullName>
    </recommendedName>
</protein>
<evidence type="ECO:0000256" key="3">
    <source>
        <dbReference type="ARBA" id="ARBA00023274"/>
    </source>
</evidence>
<comment type="caution">
    <text evidence="8">The sequence shown here is derived from an EMBL/GenBank/DDBJ whole genome shotgun (WGS) entry which is preliminary data.</text>
</comment>
<dbReference type="PROSITE" id="PS01015">
    <property type="entry name" value="RIBOSOMAL_L19"/>
    <property type="match status" value="1"/>
</dbReference>
<evidence type="ECO:0000313" key="9">
    <source>
        <dbReference type="Proteomes" id="UP000477311"/>
    </source>
</evidence>
<comment type="function">
    <text evidence="5 6">This protein is located at the 30S-50S ribosomal subunit interface and may play a role in the structure and function of the aminoacyl-tRNA binding site.</text>
</comment>
<gene>
    <name evidence="5 8" type="primary">rplS</name>
    <name evidence="8" type="ORF">G4L39_12920</name>
</gene>
<sequence length="147" mass="16433">MNQALLDKIESEQFRKDKPDFAVGDTVRVHTRVVEGDKERIQVFTGVVIARRGRGLNETFTVRRISYGEGVERVFPLHSPRIEKIEVERRGKVRRAKLTYLRKRVGRTALLVPEKESPAQQAQKSGAKSKAAPKGEEQAGGNPPASS</sequence>
<dbReference type="InterPro" id="IPR038657">
    <property type="entry name" value="Ribosomal_bL19_sf"/>
</dbReference>
<evidence type="ECO:0000256" key="5">
    <source>
        <dbReference type="HAMAP-Rule" id="MF_00402"/>
    </source>
</evidence>
<dbReference type="GO" id="GO:0003735">
    <property type="term" value="F:structural constituent of ribosome"/>
    <property type="evidence" value="ECO:0007669"/>
    <property type="project" value="InterPro"/>
</dbReference>
<evidence type="ECO:0000256" key="7">
    <source>
        <dbReference type="SAM" id="MobiDB-lite"/>
    </source>
</evidence>
<dbReference type="InterPro" id="IPR001857">
    <property type="entry name" value="Ribosomal_bL19"/>
</dbReference>
<dbReference type="PRINTS" id="PR00061">
    <property type="entry name" value="RIBOSOMALL19"/>
</dbReference>
<evidence type="ECO:0000256" key="1">
    <source>
        <dbReference type="ARBA" id="ARBA00005781"/>
    </source>
</evidence>
<keyword evidence="3 5" id="KW-0687">Ribonucleoprotein</keyword>
<dbReference type="InterPro" id="IPR008991">
    <property type="entry name" value="Translation_prot_SH3-like_sf"/>
</dbReference>
<dbReference type="PANTHER" id="PTHR15680:SF9">
    <property type="entry name" value="LARGE RIBOSOMAL SUBUNIT PROTEIN BL19M"/>
    <property type="match status" value="1"/>
</dbReference>
<proteinExistence type="inferred from homology"/>
<feature type="compositionally biased region" description="Low complexity" evidence="7">
    <location>
        <begin position="118"/>
        <end position="132"/>
    </location>
</feature>
<evidence type="ECO:0000256" key="6">
    <source>
        <dbReference type="RuleBase" id="RU000559"/>
    </source>
</evidence>
<dbReference type="GO" id="GO:0022625">
    <property type="term" value="C:cytosolic large ribosomal subunit"/>
    <property type="evidence" value="ECO:0007669"/>
    <property type="project" value="TreeGrafter"/>
</dbReference>
<keyword evidence="2 5" id="KW-0689">Ribosomal protein</keyword>
<accession>A0A6M1S4T8</accession>
<organism evidence="8 9">
    <name type="scientific">Limisphaera ngatamarikiensis</name>
    <dbReference type="NCBI Taxonomy" id="1324935"/>
    <lineage>
        <taxon>Bacteria</taxon>
        <taxon>Pseudomonadati</taxon>
        <taxon>Verrucomicrobiota</taxon>
        <taxon>Verrucomicrobiia</taxon>
        <taxon>Limisphaerales</taxon>
        <taxon>Limisphaeraceae</taxon>
        <taxon>Limisphaera</taxon>
    </lineage>
</organism>
<keyword evidence="9" id="KW-1185">Reference proteome</keyword>
<evidence type="ECO:0000256" key="4">
    <source>
        <dbReference type="ARBA" id="ARBA00035171"/>
    </source>
</evidence>
<reference evidence="8 9" key="1">
    <citation type="submission" date="2020-02" db="EMBL/GenBank/DDBJ databases">
        <title>Draft genome sequence of Limisphaera ngatamarikiensis NGM72.4T, a thermophilic Verrucomicrobia grouped in subdivision 3.</title>
        <authorList>
            <person name="Carere C.R."/>
            <person name="Steen J."/>
            <person name="Hugenholtz P."/>
            <person name="Stott M.B."/>
        </authorList>
    </citation>
    <scope>NUCLEOTIDE SEQUENCE [LARGE SCALE GENOMIC DNA]</scope>
    <source>
        <strain evidence="8 9">NGM72.4</strain>
    </source>
</reference>
<evidence type="ECO:0000313" key="8">
    <source>
        <dbReference type="EMBL" id="NGO40290.1"/>
    </source>
</evidence>
<dbReference type="GO" id="GO:0006412">
    <property type="term" value="P:translation"/>
    <property type="evidence" value="ECO:0007669"/>
    <property type="project" value="UniProtKB-UniRule"/>
</dbReference>
<dbReference type="AlphaFoldDB" id="A0A6M1S4T8"/>
<dbReference type="NCBIfam" id="TIGR01024">
    <property type="entry name" value="rplS_bact"/>
    <property type="match status" value="1"/>
</dbReference>
<dbReference type="InterPro" id="IPR018257">
    <property type="entry name" value="Ribosomal_bL19_CS"/>
</dbReference>
<dbReference type="Gene3D" id="2.30.30.790">
    <property type="match status" value="1"/>
</dbReference>
<dbReference type="RefSeq" id="WP_165108712.1">
    <property type="nucleotide sequence ID" value="NZ_JAAKYA010000082.1"/>
</dbReference>
<feature type="region of interest" description="Disordered" evidence="7">
    <location>
        <begin position="111"/>
        <end position="147"/>
    </location>
</feature>
<comment type="similarity">
    <text evidence="1 5 6">Belongs to the bacterial ribosomal protein bL19 family.</text>
</comment>
<dbReference type="PANTHER" id="PTHR15680">
    <property type="entry name" value="RIBOSOMAL PROTEIN L19"/>
    <property type="match status" value="1"/>
</dbReference>
<dbReference type="Proteomes" id="UP000477311">
    <property type="component" value="Unassembled WGS sequence"/>
</dbReference>
<dbReference type="PIRSF" id="PIRSF002191">
    <property type="entry name" value="Ribosomal_L19"/>
    <property type="match status" value="1"/>
</dbReference>
<dbReference type="HAMAP" id="MF_00402">
    <property type="entry name" value="Ribosomal_bL19"/>
    <property type="match status" value="1"/>
</dbReference>
<dbReference type="Pfam" id="PF01245">
    <property type="entry name" value="Ribosomal_L19"/>
    <property type="match status" value="1"/>
</dbReference>
<name>A0A6M1S4T8_9BACT</name>